<evidence type="ECO:0000313" key="11">
    <source>
        <dbReference type="Proteomes" id="UP000001508"/>
    </source>
</evidence>
<dbReference type="GO" id="GO:0003824">
    <property type="term" value="F:catalytic activity"/>
    <property type="evidence" value="ECO:0007669"/>
    <property type="project" value="InterPro"/>
</dbReference>
<keyword evidence="3" id="KW-0808">Transferase</keyword>
<dbReference type="GO" id="GO:0046872">
    <property type="term" value="F:metal ion binding"/>
    <property type="evidence" value="ECO:0007669"/>
    <property type="project" value="UniProtKB-KW"/>
</dbReference>
<evidence type="ECO:0000256" key="7">
    <source>
        <dbReference type="ARBA" id="ARBA00023014"/>
    </source>
</evidence>
<organism evidence="10 11">
    <name type="scientific">Desulfurivibrio alkaliphilus (strain DSM 19089 / UNIQEM U267 / AHT2)</name>
    <dbReference type="NCBI Taxonomy" id="589865"/>
    <lineage>
        <taxon>Bacteria</taxon>
        <taxon>Pseudomonadati</taxon>
        <taxon>Thermodesulfobacteriota</taxon>
        <taxon>Desulfobulbia</taxon>
        <taxon>Desulfobulbales</taxon>
        <taxon>Desulfobulbaceae</taxon>
        <taxon>Desulfurivibrio</taxon>
    </lineage>
</organism>
<protein>
    <submittedName>
        <fullName evidence="10">Radical SAM domain protein</fullName>
    </submittedName>
</protein>
<evidence type="ECO:0000259" key="8">
    <source>
        <dbReference type="PROSITE" id="PS51332"/>
    </source>
</evidence>
<name>D6Z2Q0_DESAT</name>
<evidence type="ECO:0000256" key="3">
    <source>
        <dbReference type="ARBA" id="ARBA00022679"/>
    </source>
</evidence>
<gene>
    <name evidence="10" type="ordered locus">DaAHT2_1127</name>
</gene>
<dbReference type="GO" id="GO:0031419">
    <property type="term" value="F:cobalamin binding"/>
    <property type="evidence" value="ECO:0007669"/>
    <property type="project" value="InterPro"/>
</dbReference>
<dbReference type="InParanoid" id="D6Z2Q0"/>
<feature type="domain" description="Radical SAM core" evidence="9">
    <location>
        <begin position="162"/>
        <end position="355"/>
    </location>
</feature>
<dbReference type="STRING" id="589865.DaAHT2_1127"/>
<dbReference type="SFLD" id="SFLDG01082">
    <property type="entry name" value="B12-binding_domain_containing"/>
    <property type="match status" value="1"/>
</dbReference>
<keyword evidence="5" id="KW-0479">Metal-binding</keyword>
<keyword evidence="4" id="KW-0949">S-adenosyl-L-methionine</keyword>
<evidence type="ECO:0000256" key="5">
    <source>
        <dbReference type="ARBA" id="ARBA00022723"/>
    </source>
</evidence>
<feature type="domain" description="B12-binding" evidence="8">
    <location>
        <begin position="44"/>
        <end position="132"/>
    </location>
</feature>
<dbReference type="InterPro" id="IPR006638">
    <property type="entry name" value="Elp3/MiaA/NifB-like_rSAM"/>
</dbReference>
<dbReference type="eggNOG" id="COG1032">
    <property type="taxonomic scope" value="Bacteria"/>
</dbReference>
<evidence type="ECO:0000256" key="6">
    <source>
        <dbReference type="ARBA" id="ARBA00023004"/>
    </source>
</evidence>
<keyword evidence="7" id="KW-0411">Iron-sulfur</keyword>
<comment type="cofactor">
    <cofactor evidence="1">
        <name>[4Fe-4S] cluster</name>
        <dbReference type="ChEBI" id="CHEBI:49883"/>
    </cofactor>
</comment>
<evidence type="ECO:0000256" key="4">
    <source>
        <dbReference type="ARBA" id="ARBA00022691"/>
    </source>
</evidence>
<dbReference type="AlphaFoldDB" id="D6Z2Q0"/>
<dbReference type="InterPro" id="IPR034466">
    <property type="entry name" value="Methyltransferase_Class_B"/>
</dbReference>
<dbReference type="InterPro" id="IPR058240">
    <property type="entry name" value="rSAM_sf"/>
</dbReference>
<dbReference type="InterPro" id="IPR013785">
    <property type="entry name" value="Aldolase_TIM"/>
</dbReference>
<dbReference type="GO" id="GO:0005829">
    <property type="term" value="C:cytosol"/>
    <property type="evidence" value="ECO:0007669"/>
    <property type="project" value="TreeGrafter"/>
</dbReference>
<dbReference type="GO" id="GO:0051539">
    <property type="term" value="F:4 iron, 4 sulfur cluster binding"/>
    <property type="evidence" value="ECO:0007669"/>
    <property type="project" value="UniProtKB-KW"/>
</dbReference>
<dbReference type="SUPFAM" id="SSF102114">
    <property type="entry name" value="Radical SAM enzymes"/>
    <property type="match status" value="1"/>
</dbReference>
<evidence type="ECO:0000259" key="9">
    <source>
        <dbReference type="PROSITE" id="PS51918"/>
    </source>
</evidence>
<dbReference type="InterPro" id="IPR007197">
    <property type="entry name" value="rSAM"/>
</dbReference>
<keyword evidence="2" id="KW-0489">Methyltransferase</keyword>
<dbReference type="Proteomes" id="UP000001508">
    <property type="component" value="Chromosome"/>
</dbReference>
<dbReference type="InterPro" id="IPR051198">
    <property type="entry name" value="BchE-like"/>
</dbReference>
<dbReference type="SFLD" id="SFLDS00029">
    <property type="entry name" value="Radical_SAM"/>
    <property type="match status" value="1"/>
</dbReference>
<evidence type="ECO:0000256" key="1">
    <source>
        <dbReference type="ARBA" id="ARBA00001966"/>
    </source>
</evidence>
<dbReference type="PROSITE" id="PS51332">
    <property type="entry name" value="B12_BINDING"/>
    <property type="match status" value="1"/>
</dbReference>
<dbReference type="Gene3D" id="3.40.50.280">
    <property type="entry name" value="Cobalamin-binding domain"/>
    <property type="match status" value="1"/>
</dbReference>
<dbReference type="PROSITE" id="PS51918">
    <property type="entry name" value="RADICAL_SAM"/>
    <property type="match status" value="1"/>
</dbReference>
<keyword evidence="11" id="KW-1185">Reference proteome</keyword>
<dbReference type="SMART" id="SM00729">
    <property type="entry name" value="Elp3"/>
    <property type="match status" value="1"/>
</dbReference>
<dbReference type="PANTHER" id="PTHR43409">
    <property type="entry name" value="ANAEROBIC MAGNESIUM-PROTOPORPHYRIN IX MONOMETHYL ESTER CYCLASE-RELATED"/>
    <property type="match status" value="1"/>
</dbReference>
<dbReference type="PANTHER" id="PTHR43409:SF7">
    <property type="entry name" value="BLL1977 PROTEIN"/>
    <property type="match status" value="1"/>
</dbReference>
<sequence>MSMRIALVYPKWNKIPEQTEFHLPPHGPVCVAAAIPEQYEVRFTDENVDSLDYDWTPDVVLLSMMLTCQLPRGKEIAAEYRRRGVPVVSGGIATMLHAEEIAEHVDSVFLGEVEDGRLAGVLADCRQGRLQAQYNYFHDFPPIESVGPARRDILNRSRYVYRGVKMVDLVHASRGCRFNCFPCATAYLGGRQFRPRPLDRVVEELAGIDNNRLFMVDNSLAQDKEWVLELFAAMKPLKKKWISHPILDDDEVLTAAAEAGCWYVYQAVFDTSEVIRNRVRRLKDHGIGVEAAVLLGPDNQDADYIKRLVDFLLEIDVDMAEFSILTPFPHTPVTAKFEQEGRILHRDWRRYTTAEVCFQPKQMTPDELQEMYAYAWRTFYREVPQPLRMARLFSEVVKKEMQDGTYIPHRQAAERRWQAGLDR</sequence>
<reference evidence="11" key="1">
    <citation type="submission" date="2010-02" db="EMBL/GenBank/DDBJ databases">
        <title>Complete sequence of Desulfurivibrio alkaliphilus AHT2.</title>
        <authorList>
            <consortium name="US DOE Joint Genome Institute"/>
            <person name="Pitluck S."/>
            <person name="Chertkov O."/>
            <person name="Detter J.C."/>
            <person name="Han C."/>
            <person name="Tapia R."/>
            <person name="Larimer F."/>
            <person name="Land M."/>
            <person name="Hauser L."/>
            <person name="Kyrpides N."/>
            <person name="Mikhailova N."/>
            <person name="Sorokin D.Y."/>
            <person name="Muyzer G."/>
            <person name="Woyke T."/>
        </authorList>
    </citation>
    <scope>NUCLEOTIDE SEQUENCE [LARGE SCALE GENOMIC DNA]</scope>
    <source>
        <strain evidence="11">DSM 19089 / UNIQEM U267 / AHT2</strain>
    </source>
</reference>
<evidence type="ECO:0000313" key="10">
    <source>
        <dbReference type="EMBL" id="ADH85825.1"/>
    </source>
</evidence>
<dbReference type="HOGENOM" id="CLU_021572_5_1_7"/>
<proteinExistence type="predicted"/>
<dbReference type="Gene3D" id="3.20.20.70">
    <property type="entry name" value="Aldolase class I"/>
    <property type="match status" value="1"/>
</dbReference>
<dbReference type="InterPro" id="IPR006158">
    <property type="entry name" value="Cobalamin-bd"/>
</dbReference>
<dbReference type="KEGG" id="dak:DaAHT2_1127"/>
<keyword evidence="6" id="KW-0408">Iron</keyword>
<accession>D6Z2Q0</accession>
<evidence type="ECO:0000256" key="2">
    <source>
        <dbReference type="ARBA" id="ARBA00022603"/>
    </source>
</evidence>
<dbReference type="SFLD" id="SFLDG01123">
    <property type="entry name" value="methyltransferase_(Class_B)"/>
    <property type="match status" value="1"/>
</dbReference>
<dbReference type="EMBL" id="CP001940">
    <property type="protein sequence ID" value="ADH85825.1"/>
    <property type="molecule type" value="Genomic_DNA"/>
</dbReference>